<name>A0A023W550_9CAUD</name>
<protein>
    <submittedName>
        <fullName evidence="1">Uncharacterized protein</fullName>
    </submittedName>
</protein>
<keyword evidence="2" id="KW-1185">Reference proteome</keyword>
<dbReference type="EMBL" id="KJ025957">
    <property type="protein sequence ID" value="AHY25390.1"/>
    <property type="molecule type" value="Genomic_DNA"/>
</dbReference>
<gene>
    <name evidence="1" type="ORF">PS2_144</name>
</gene>
<evidence type="ECO:0000313" key="2">
    <source>
        <dbReference type="Proteomes" id="UP000024445"/>
    </source>
</evidence>
<proteinExistence type="predicted"/>
<dbReference type="GeneID" id="19485168"/>
<sequence>MQFFNQGSSIGVYDQGSSLEIDVHTDGGWTTAYIDKDLILQLAEMIKEQDEPEPEVSERIDAMTALERMIRG</sequence>
<dbReference type="KEGG" id="vg:19485168"/>
<dbReference type="Proteomes" id="UP000024445">
    <property type="component" value="Segment"/>
</dbReference>
<evidence type="ECO:0000313" key="1">
    <source>
        <dbReference type="EMBL" id="AHY25390.1"/>
    </source>
</evidence>
<accession>A0A023W550</accession>
<reference evidence="1 2" key="1">
    <citation type="submission" date="2014-01" db="EMBL/GenBank/DDBJ databases">
        <authorList>
            <person name="Zhang G."/>
            <person name="Jin J."/>
            <person name="Li Z.J."/>
            <person name="Wang S.W."/>
            <person name="Chen S.J."/>
            <person name="Wang S.M."/>
            <person name="Wang X.T."/>
            <person name="Li Y.H."/>
            <person name="Wang J."/>
            <person name="Yang C.K."/>
            <person name="Wang L."/>
        </authorList>
    </citation>
    <scope>NUCLEOTIDE SEQUENCE [LARGE SCALE GENOMIC DNA]</scope>
</reference>
<dbReference type="RefSeq" id="YP_009030191.1">
    <property type="nucleotide sequence ID" value="NC_024121.1"/>
</dbReference>
<organism evidence="1 2">
    <name type="scientific">Serratia phage PS2</name>
    <dbReference type="NCBI Taxonomy" id="1481112"/>
    <lineage>
        <taxon>Viruses</taxon>
        <taxon>Duplodnaviria</taxon>
        <taxon>Heunggongvirae</taxon>
        <taxon>Uroviricota</taxon>
        <taxon>Caudoviricetes</taxon>
        <taxon>Muldoonvirus</taxon>
        <taxon>Muldoonvirus PS2</taxon>
    </lineage>
</organism>